<reference evidence="13 14" key="1">
    <citation type="submission" date="2023-03" db="EMBL/GenBank/DDBJ databases">
        <title>Complete genome sequence of Tepidibacter sp. SWIR-1, isolated from a deep-sea hydrothermal vent.</title>
        <authorList>
            <person name="Li X."/>
        </authorList>
    </citation>
    <scope>NUCLEOTIDE SEQUENCE [LARGE SCALE GENOMIC DNA]</scope>
    <source>
        <strain evidence="13 14">SWIR-1</strain>
    </source>
</reference>
<feature type="binding site" evidence="10">
    <location>
        <position position="202"/>
    </location>
    <ligand>
        <name>Mg(2+)</name>
        <dbReference type="ChEBI" id="CHEBI:18420"/>
    </ligand>
</feature>
<keyword evidence="10" id="KW-0479">Metal-binding</keyword>
<evidence type="ECO:0000256" key="8">
    <source>
        <dbReference type="ARBA" id="ARBA00023268"/>
    </source>
</evidence>
<keyword evidence="10" id="KW-0119">Carbohydrate metabolism</keyword>
<dbReference type="Pfam" id="PF02603">
    <property type="entry name" value="Hpr_kinase_N"/>
    <property type="match status" value="1"/>
</dbReference>
<evidence type="ECO:0000313" key="13">
    <source>
        <dbReference type="EMBL" id="WFD10681.1"/>
    </source>
</evidence>
<feature type="domain" description="HPr kinase/phosphorylase C-terminal" evidence="12">
    <location>
        <begin position="130"/>
        <end position="298"/>
    </location>
</feature>
<dbReference type="PANTHER" id="PTHR30305">
    <property type="entry name" value="PROTEIN YJDM-RELATED"/>
    <property type="match status" value="1"/>
</dbReference>
<gene>
    <name evidence="10 13" type="primary">hprK</name>
    <name evidence="13" type="ORF">P4S50_01010</name>
</gene>
<evidence type="ECO:0000256" key="7">
    <source>
        <dbReference type="ARBA" id="ARBA00022840"/>
    </source>
</evidence>
<dbReference type="InterPro" id="IPR011126">
    <property type="entry name" value="Hpr_kin/Pase_Hpr_N"/>
</dbReference>
<keyword evidence="7 10" id="KW-0067">ATP-binding</keyword>
<comment type="subunit">
    <text evidence="10">Homohexamer.</text>
</comment>
<dbReference type="GO" id="GO:0016301">
    <property type="term" value="F:kinase activity"/>
    <property type="evidence" value="ECO:0007669"/>
    <property type="project" value="UniProtKB-KW"/>
</dbReference>
<sequence length="307" mass="35046">MEKVPVKQMIEDLNLEVVYMPENVEKYITSSDVNRPGLQYAGFFEYFSSDRIQIVGRGEYEYFQYLDEKTRWERLDKLFSYDIPALLLTRGLEPSKDAIEACKKHKKIFLRTPMNTTRFINKISNYLDSKLAPTTTIHGVLVDVYGIGVLITGESGVGKSETALELIKRGHRLVADDAVEIKKTEEDLLTGQAPDIIKYLMEIRGVGILDIKSLYGVGAIKPSKLIDMVVYMESWKDGKYYDRLGIDEEHMDILGIPVEKITIPVKPGRNLAMIIEVASRNYRQKAMGYNAAKVFNDKLMKKLDNEK</sequence>
<accession>A0ABY8ED20</accession>
<dbReference type="PANTHER" id="PTHR30305:SF1">
    <property type="entry name" value="HPR KINASE_PHOSPHORYLASE"/>
    <property type="match status" value="1"/>
</dbReference>
<dbReference type="EC" id="2.7.11.-" evidence="10"/>
<comment type="cofactor">
    <cofactor evidence="10">
        <name>Mg(2+)</name>
        <dbReference type="ChEBI" id="CHEBI:18420"/>
    </cofactor>
</comment>
<dbReference type="CDD" id="cd01918">
    <property type="entry name" value="HprK_C"/>
    <property type="match status" value="1"/>
</dbReference>
<evidence type="ECO:0000313" key="14">
    <source>
        <dbReference type="Proteomes" id="UP001222800"/>
    </source>
</evidence>
<comment type="catalytic activity">
    <reaction evidence="1 10">
        <text>[HPr protein]-L-serine + ATP = [HPr protein]-O-phospho-L-serine + ADP + H(+)</text>
        <dbReference type="Rhea" id="RHEA:46600"/>
        <dbReference type="Rhea" id="RHEA-COMP:11602"/>
        <dbReference type="Rhea" id="RHEA-COMP:11603"/>
        <dbReference type="ChEBI" id="CHEBI:15378"/>
        <dbReference type="ChEBI" id="CHEBI:29999"/>
        <dbReference type="ChEBI" id="CHEBI:30616"/>
        <dbReference type="ChEBI" id="CHEBI:83421"/>
        <dbReference type="ChEBI" id="CHEBI:456216"/>
    </reaction>
</comment>
<keyword evidence="14" id="KW-1185">Reference proteome</keyword>
<dbReference type="EMBL" id="CP120733">
    <property type="protein sequence ID" value="WFD10681.1"/>
    <property type="molecule type" value="Genomic_DNA"/>
</dbReference>
<feature type="active site" evidence="10">
    <location>
        <position position="159"/>
    </location>
</feature>
<name>A0ABY8ED20_9FIRM</name>
<dbReference type="NCBIfam" id="TIGR00679">
    <property type="entry name" value="hpr-ser"/>
    <property type="match status" value="1"/>
</dbReference>
<dbReference type="Gene3D" id="3.40.1390.20">
    <property type="entry name" value="HprK N-terminal domain-like"/>
    <property type="match status" value="1"/>
</dbReference>
<keyword evidence="8 10" id="KW-0511">Multifunctional enzyme</keyword>
<evidence type="ECO:0000256" key="9">
    <source>
        <dbReference type="ARBA" id="ARBA00047657"/>
    </source>
</evidence>
<comment type="similarity">
    <text evidence="2 10">Belongs to the HPrK/P family.</text>
</comment>
<evidence type="ECO:0000256" key="2">
    <source>
        <dbReference type="ARBA" id="ARBA00006883"/>
    </source>
</evidence>
<dbReference type="InterPro" id="IPR003755">
    <property type="entry name" value="HPr(Ser)_kin/Pase"/>
</dbReference>
<comment type="catalytic activity">
    <reaction evidence="9 10">
        <text>[HPr protein]-O-phospho-L-serine + phosphate + H(+) = [HPr protein]-L-serine + diphosphate</text>
        <dbReference type="Rhea" id="RHEA:46604"/>
        <dbReference type="Rhea" id="RHEA-COMP:11602"/>
        <dbReference type="Rhea" id="RHEA-COMP:11603"/>
        <dbReference type="ChEBI" id="CHEBI:15378"/>
        <dbReference type="ChEBI" id="CHEBI:29999"/>
        <dbReference type="ChEBI" id="CHEBI:33019"/>
        <dbReference type="ChEBI" id="CHEBI:43474"/>
        <dbReference type="ChEBI" id="CHEBI:83421"/>
    </reaction>
</comment>
<dbReference type="Gene3D" id="3.40.50.300">
    <property type="entry name" value="P-loop containing nucleotide triphosphate hydrolases"/>
    <property type="match status" value="1"/>
</dbReference>
<evidence type="ECO:0000256" key="4">
    <source>
        <dbReference type="ARBA" id="ARBA00022679"/>
    </source>
</evidence>
<proteinExistence type="inferred from homology"/>
<organism evidence="13 14">
    <name type="scientific">Tepidibacter hydrothermalis</name>
    <dbReference type="NCBI Taxonomy" id="3036126"/>
    <lineage>
        <taxon>Bacteria</taxon>
        <taxon>Bacillati</taxon>
        <taxon>Bacillota</taxon>
        <taxon>Clostridia</taxon>
        <taxon>Peptostreptococcales</taxon>
        <taxon>Peptostreptococcaceae</taxon>
        <taxon>Tepidibacter</taxon>
    </lineage>
</organism>
<dbReference type="SUPFAM" id="SSF53795">
    <property type="entry name" value="PEP carboxykinase-like"/>
    <property type="match status" value="1"/>
</dbReference>
<dbReference type="Pfam" id="PF07475">
    <property type="entry name" value="Hpr_kinase_C"/>
    <property type="match status" value="1"/>
</dbReference>
<evidence type="ECO:0000256" key="3">
    <source>
        <dbReference type="ARBA" id="ARBA00022527"/>
    </source>
</evidence>
<feature type="binding site" evidence="10">
    <location>
        <begin position="153"/>
        <end position="160"/>
    </location>
    <ligand>
        <name>ATP</name>
        <dbReference type="ChEBI" id="CHEBI:30616"/>
    </ligand>
</feature>
<comment type="domain">
    <text evidence="10">The Walker A ATP-binding motif also binds Pi and PPi.</text>
</comment>
<feature type="region of interest" description="Important for the catalytic mechanism of both phosphorylation and dephosphorylation" evidence="10">
    <location>
        <begin position="201"/>
        <end position="210"/>
    </location>
</feature>
<keyword evidence="4 10" id="KW-0808">Transferase</keyword>
<keyword evidence="5 10" id="KW-0547">Nucleotide-binding</keyword>
<evidence type="ECO:0000259" key="12">
    <source>
        <dbReference type="Pfam" id="PF07475"/>
    </source>
</evidence>
<protein>
    <recommendedName>
        <fullName evidence="10">HPr kinase/phosphorylase</fullName>
        <shortName evidence="10">HPrK/P</shortName>
        <ecNumber evidence="10">2.7.11.-</ecNumber>
        <ecNumber evidence="10">2.7.4.-</ecNumber>
    </recommendedName>
    <alternativeName>
        <fullName evidence="10">HPr(Ser) kinase/phosphorylase</fullName>
    </alternativeName>
</protein>
<feature type="region of interest" description="Important for the catalytic mechanism of dephosphorylation" evidence="10">
    <location>
        <begin position="264"/>
        <end position="269"/>
    </location>
</feature>
<dbReference type="Proteomes" id="UP001222800">
    <property type="component" value="Chromosome"/>
</dbReference>
<evidence type="ECO:0000256" key="5">
    <source>
        <dbReference type="ARBA" id="ARBA00022741"/>
    </source>
</evidence>
<evidence type="ECO:0000256" key="10">
    <source>
        <dbReference type="HAMAP-Rule" id="MF_01249"/>
    </source>
</evidence>
<evidence type="ECO:0000256" key="1">
    <source>
        <dbReference type="ARBA" id="ARBA00001120"/>
    </source>
</evidence>
<keyword evidence="3 10" id="KW-0723">Serine/threonine-protein kinase</keyword>
<keyword evidence="6 10" id="KW-0418">Kinase</keyword>
<dbReference type="InterPro" id="IPR028979">
    <property type="entry name" value="Ser_kin/Pase_Hpr-like_N_sf"/>
</dbReference>
<feature type="binding site" evidence="10">
    <location>
        <position position="160"/>
    </location>
    <ligand>
        <name>Mg(2+)</name>
        <dbReference type="ChEBI" id="CHEBI:18420"/>
    </ligand>
</feature>
<dbReference type="InterPro" id="IPR027417">
    <property type="entry name" value="P-loop_NTPase"/>
</dbReference>
<dbReference type="InterPro" id="IPR011104">
    <property type="entry name" value="Hpr_kin/Pase_C"/>
</dbReference>
<dbReference type="HAMAP" id="MF_01249">
    <property type="entry name" value="HPr_kinase"/>
    <property type="match status" value="1"/>
</dbReference>
<evidence type="ECO:0000259" key="11">
    <source>
        <dbReference type="Pfam" id="PF02603"/>
    </source>
</evidence>
<dbReference type="SUPFAM" id="SSF75138">
    <property type="entry name" value="HprK N-terminal domain-like"/>
    <property type="match status" value="1"/>
</dbReference>
<dbReference type="EC" id="2.7.4.-" evidence="10"/>
<keyword evidence="10" id="KW-0460">Magnesium</keyword>
<feature type="domain" description="HPr(Ser) kinase/phosphorylase N-terminal" evidence="11">
    <location>
        <begin position="4"/>
        <end position="127"/>
    </location>
</feature>
<evidence type="ECO:0000256" key="6">
    <source>
        <dbReference type="ARBA" id="ARBA00022777"/>
    </source>
</evidence>
<feature type="active site" evidence="10">
    <location>
        <position position="138"/>
    </location>
</feature>
<feature type="active site" description="Proton acceptor; for phosphorylation activity. Proton donor; for dephosphorylation activity" evidence="10">
    <location>
        <position position="177"/>
    </location>
</feature>
<feature type="active site" evidence="10">
    <location>
        <position position="243"/>
    </location>
</feature>
<dbReference type="RefSeq" id="WP_277732648.1">
    <property type="nucleotide sequence ID" value="NZ_CP120733.1"/>
</dbReference>
<comment type="function">
    <text evidence="10">Catalyzes the ATP- as well as the pyrophosphate-dependent phosphorylation of a specific serine residue in HPr, a phosphocarrier protein of the phosphoenolpyruvate-dependent sugar phosphotransferase system (PTS). HprK/P also catalyzes the pyrophosphate-producing, inorganic phosphate-dependent dephosphorylation (phosphorolysis) of seryl-phosphorylated HPr (P-Ser-HPr). The two antagonistic activities of HprK/P are regulated by several intracellular metabolites, which change their concentration in response to the absence or presence of rapidly metabolisable carbon sources (glucose, fructose, etc.) in the growth medium. Therefore, by controlling the phosphorylation state of HPr, HPrK/P is a sensor enzyme that plays a major role in the regulation of carbon metabolism and sugar transport: it mediates carbon catabolite repression (CCR), and regulates PTS-catalyzed carbohydrate uptake and inducer exclusion.</text>
</comment>
<comment type="miscellaneous">
    <text evidence="10">Both phosphorylation and phosphorolysis are carried out by the same active site and suggest a common mechanism for both reactions.</text>
</comment>